<accession>A0ABU3SH87</accession>
<comment type="caution">
    <text evidence="2">The sequence shown here is derived from an EMBL/GenBank/DDBJ whole genome shotgun (WGS) entry which is preliminary data.</text>
</comment>
<reference evidence="2 3" key="1">
    <citation type="submission" date="2023-09" db="EMBL/GenBank/DDBJ databases">
        <title>Whole genome shotgun sequencing (WGS) of Bosea sp. ZW T0_25, isolated from stored onions (Allium cepa).</title>
        <authorList>
            <person name="Stoll D.A."/>
            <person name="Huch M."/>
        </authorList>
    </citation>
    <scope>NUCLEOTIDE SEQUENCE [LARGE SCALE GENOMIC DNA]</scope>
    <source>
        <strain evidence="2 3">ZW T0_25</strain>
    </source>
</reference>
<sequence length="80" mass="8470">MSALHKRSLAIAGHRTSVSLEKPFWEALKEIAAGEGRPLASLVAEIDLARGEANLSSALRLHVLAHYRARAGTASLSPAV</sequence>
<dbReference type="Pfam" id="PF13467">
    <property type="entry name" value="RHH_4"/>
    <property type="match status" value="1"/>
</dbReference>
<organism evidence="2 3">
    <name type="scientific">Bosea rubneri</name>
    <dbReference type="NCBI Taxonomy" id="3075434"/>
    <lineage>
        <taxon>Bacteria</taxon>
        <taxon>Pseudomonadati</taxon>
        <taxon>Pseudomonadota</taxon>
        <taxon>Alphaproteobacteria</taxon>
        <taxon>Hyphomicrobiales</taxon>
        <taxon>Boseaceae</taxon>
        <taxon>Bosea</taxon>
    </lineage>
</organism>
<proteinExistence type="predicted"/>
<evidence type="ECO:0000259" key="1">
    <source>
        <dbReference type="Pfam" id="PF13467"/>
    </source>
</evidence>
<dbReference type="InterPro" id="IPR027373">
    <property type="entry name" value="RHH_dom"/>
</dbReference>
<dbReference type="EMBL" id="JAWDID010000083">
    <property type="protein sequence ID" value="MDU0343752.1"/>
    <property type="molecule type" value="Genomic_DNA"/>
</dbReference>
<dbReference type="RefSeq" id="WP_316021450.1">
    <property type="nucleotide sequence ID" value="NZ_JAWDID010000083.1"/>
</dbReference>
<dbReference type="InterPro" id="IPR038268">
    <property type="entry name" value="RHH_sf"/>
</dbReference>
<keyword evidence="3" id="KW-1185">Reference proteome</keyword>
<evidence type="ECO:0000313" key="3">
    <source>
        <dbReference type="Proteomes" id="UP001254257"/>
    </source>
</evidence>
<dbReference type="Proteomes" id="UP001254257">
    <property type="component" value="Unassembled WGS sequence"/>
</dbReference>
<feature type="domain" description="Ribbon-helix-helix" evidence="1">
    <location>
        <begin position="5"/>
        <end position="67"/>
    </location>
</feature>
<name>A0ABU3SH87_9HYPH</name>
<evidence type="ECO:0000313" key="2">
    <source>
        <dbReference type="EMBL" id="MDU0343752.1"/>
    </source>
</evidence>
<gene>
    <name evidence="2" type="ORF">RKE40_28045</name>
</gene>
<dbReference type="Gene3D" id="1.10.3990.20">
    <property type="entry name" value="protein bp1543"/>
    <property type="match status" value="1"/>
</dbReference>
<protein>
    <submittedName>
        <fullName evidence="2">Ribbon-helix-helix domain-containing protein</fullName>
    </submittedName>
</protein>